<keyword evidence="2" id="KW-1185">Reference proteome</keyword>
<organism evidence="1 2">
    <name type="scientific">Pseudomonas phage vB_PpuM-Amme-3</name>
    <dbReference type="NCBI Taxonomy" id="3132617"/>
    <lineage>
        <taxon>Viruses</taxon>
        <taxon>Duplodnaviria</taxon>
        <taxon>Heunggongvirae</taxon>
        <taxon>Uroviricota</taxon>
        <taxon>Caudoviricetes</taxon>
        <taxon>Vandenendeviridae</taxon>
        <taxon>Gorskivirinae</taxon>
        <taxon>Tartuvirus</taxon>
        <taxon>Tartuvirus amme3</taxon>
    </lineage>
</organism>
<dbReference type="EMBL" id="PP496413">
    <property type="protein sequence ID" value="WYV99147.1"/>
    <property type="molecule type" value="Genomic_DNA"/>
</dbReference>
<accession>A0AAX4MX33</accession>
<sequence>MAKIFIEQSQEIIEVAAGVLMVHKLPPTMVVIVDEVLADGLSFFGTDLAVGFRQEYDMPQFDIFRGKLTLEQ</sequence>
<name>A0AAX4MX33_9CAUD</name>
<proteinExistence type="predicted"/>
<reference evidence="1 2" key="1">
    <citation type="submission" date="2024-03" db="EMBL/GenBank/DDBJ databases">
        <title>Isolation and characterization of a phage collection against Pseudomonas putida.</title>
        <authorList>
            <person name="Brauer A."/>
            <person name="Rosendahl S."/>
            <person name="Kangsep A."/>
            <person name="Rikberg R."/>
            <person name="Lewanczyk A.C."/>
            <person name="Horak R."/>
            <person name="Tamman H."/>
        </authorList>
    </citation>
    <scope>NUCLEOTIDE SEQUENCE [LARGE SCALE GENOMIC DNA]</scope>
</reference>
<dbReference type="Proteomes" id="UP001438490">
    <property type="component" value="Segment"/>
</dbReference>
<protein>
    <submittedName>
        <fullName evidence="1">Uncharacterized protein</fullName>
    </submittedName>
</protein>
<gene>
    <name evidence="1" type="ORF">Amme3_00151</name>
</gene>
<evidence type="ECO:0000313" key="1">
    <source>
        <dbReference type="EMBL" id="WYV99147.1"/>
    </source>
</evidence>
<evidence type="ECO:0000313" key="2">
    <source>
        <dbReference type="Proteomes" id="UP001438490"/>
    </source>
</evidence>